<keyword evidence="3" id="KW-1185">Reference proteome</keyword>
<organism evidence="2 3">
    <name type="scientific">Mesorhizobium calcicola</name>
    <dbReference type="NCBI Taxonomy" id="1300310"/>
    <lineage>
        <taxon>Bacteria</taxon>
        <taxon>Pseudomonadati</taxon>
        <taxon>Pseudomonadota</taxon>
        <taxon>Alphaproteobacteria</taxon>
        <taxon>Hyphomicrobiales</taxon>
        <taxon>Phyllobacteriaceae</taxon>
        <taxon>Mesorhizobium</taxon>
    </lineage>
</organism>
<protein>
    <submittedName>
        <fullName evidence="2">Uncharacterized protein</fullName>
    </submittedName>
</protein>
<feature type="region of interest" description="Disordered" evidence="1">
    <location>
        <begin position="1"/>
        <end position="27"/>
    </location>
</feature>
<sequence>MSTSADASLSRLFDTHSSGRSGSPCVAGLDEAREVGEQRHITLAQRPRAAALPIDKPIPLAQPEVLVWKGDYRFRSKQKTPAAAGNGSTHVVSADRGIHCFALSGGTLPSNRVTGFGEGDVQ</sequence>
<accession>A0ABW4WC72</accession>
<dbReference type="EMBL" id="JBHUGY010000016">
    <property type="protein sequence ID" value="MFD2053197.1"/>
    <property type="molecule type" value="Genomic_DNA"/>
</dbReference>
<evidence type="ECO:0000313" key="2">
    <source>
        <dbReference type="EMBL" id="MFD2053197.1"/>
    </source>
</evidence>
<reference evidence="3" key="1">
    <citation type="journal article" date="2019" name="Int. J. Syst. Evol. Microbiol.">
        <title>The Global Catalogue of Microorganisms (GCM) 10K type strain sequencing project: providing services to taxonomists for standard genome sequencing and annotation.</title>
        <authorList>
            <consortium name="The Broad Institute Genomics Platform"/>
            <consortium name="The Broad Institute Genome Sequencing Center for Infectious Disease"/>
            <person name="Wu L."/>
            <person name="Ma J."/>
        </authorList>
    </citation>
    <scope>NUCLEOTIDE SEQUENCE [LARGE SCALE GENOMIC DNA]</scope>
    <source>
        <strain evidence="3">CGMCC 1.16226</strain>
    </source>
</reference>
<evidence type="ECO:0000313" key="3">
    <source>
        <dbReference type="Proteomes" id="UP001597349"/>
    </source>
</evidence>
<dbReference type="Proteomes" id="UP001597349">
    <property type="component" value="Unassembled WGS sequence"/>
</dbReference>
<name>A0ABW4WC72_9HYPH</name>
<evidence type="ECO:0000256" key="1">
    <source>
        <dbReference type="SAM" id="MobiDB-lite"/>
    </source>
</evidence>
<gene>
    <name evidence="2" type="ORF">ACFSQT_08785</name>
</gene>
<proteinExistence type="predicted"/>
<dbReference type="RefSeq" id="WP_143748886.1">
    <property type="nucleotide sequence ID" value="NZ_JBHUGY010000016.1"/>
</dbReference>
<comment type="caution">
    <text evidence="2">The sequence shown here is derived from an EMBL/GenBank/DDBJ whole genome shotgun (WGS) entry which is preliminary data.</text>
</comment>